<dbReference type="Proteomes" id="UP001162156">
    <property type="component" value="Unassembled WGS sequence"/>
</dbReference>
<feature type="region of interest" description="Disordered" evidence="1">
    <location>
        <begin position="263"/>
        <end position="283"/>
    </location>
</feature>
<dbReference type="InterPro" id="IPR001257">
    <property type="entry name" value="Parvovirus_NS1_helicase"/>
</dbReference>
<proteinExistence type="predicted"/>
<dbReference type="InterPro" id="IPR027417">
    <property type="entry name" value="P-loop_NTPase"/>
</dbReference>
<dbReference type="AlphaFoldDB" id="A0AAV8ZLN9"/>
<accession>A0AAV8ZLN9</accession>
<sequence>MSKRSRNVLTTDKGIKKARYEGILEELDRLREKILAENSEDERSVEDMSDREFPAEESEMENRQGETVAKEISEATKEYVALLGADPTAHANPPEDIHGELVVRWSTYLKKGSTKEQRADIMDKYPVPENCSSLKPPALNMEVNACLNEKTIRQDKFLISLQEQIGCSLSALARPMNKLIESPHKEETKDTIAALADASQLLCNVHHAISLSRKFHISPFLNQNCRKIMEGREIDEFLLGKNFFEEVKTNQAILKAKNELKAQTQKALPRPSSSRPVPGTSRTYLNYRRPATFVRKREPNYRNPNQLKNSQQRRANISRLSDECAGINLADGLNDDPNNQTPVRDDDNNVSTKQVPFWQTTLEKFFSTYSPSTIKPTKKKDELDQLSFEEFKEILKEQDLYTTWCQTSIEARLKDFLIDVWEKNFSADSSGPSSTKTTCMSSMTAPGVVDTVDVSDSTGCPLNENVESIFDSIIFPDDTSLISQNICYNRQDNFCILKTPGEKGQFEHGEEPLVETRPFAHEFLNCEQSGPIANPGGSSGGTSDETDNSNRKCQKRNSKEVLLEFVRNFPTSPILNICNSNQWMNSRWKFCRKSDSIVQRVLDIFALDFIGNFNKYNTFPLMEAVNKRILLWNEPNCEPGSFDTLKMLFRGDTLNVKVKYQNDCVISRTPVIVLSNKNVFPREPAFTC</sequence>
<name>A0AAV8ZLN9_9CUCU</name>
<feature type="region of interest" description="Disordered" evidence="1">
    <location>
        <begin position="531"/>
        <end position="554"/>
    </location>
</feature>
<feature type="non-terminal residue" evidence="3">
    <location>
        <position position="688"/>
    </location>
</feature>
<evidence type="ECO:0000259" key="2">
    <source>
        <dbReference type="Pfam" id="PF01057"/>
    </source>
</evidence>
<evidence type="ECO:0000313" key="3">
    <source>
        <dbReference type="EMBL" id="KAJ8964769.1"/>
    </source>
</evidence>
<dbReference type="Gene3D" id="3.40.50.300">
    <property type="entry name" value="P-loop containing nucleotide triphosphate hydrolases"/>
    <property type="match status" value="1"/>
</dbReference>
<protein>
    <recommendedName>
        <fullName evidence="2">Parvovirus non-structural protein 1 helicase domain-containing protein</fullName>
    </recommendedName>
</protein>
<gene>
    <name evidence="3" type="ORF">NQ314_004660</name>
</gene>
<feature type="region of interest" description="Disordered" evidence="1">
    <location>
        <begin position="35"/>
        <end position="65"/>
    </location>
</feature>
<evidence type="ECO:0000256" key="1">
    <source>
        <dbReference type="SAM" id="MobiDB-lite"/>
    </source>
</evidence>
<dbReference type="PANTHER" id="PTHR34239">
    <property type="entry name" value="APPLE DOMAIN-CONTAINING PROTEIN"/>
    <property type="match status" value="1"/>
</dbReference>
<evidence type="ECO:0000313" key="4">
    <source>
        <dbReference type="Proteomes" id="UP001162156"/>
    </source>
</evidence>
<dbReference type="Pfam" id="PF01057">
    <property type="entry name" value="Parvo_NS1"/>
    <property type="match status" value="1"/>
</dbReference>
<feature type="region of interest" description="Disordered" evidence="1">
    <location>
        <begin position="329"/>
        <end position="350"/>
    </location>
</feature>
<dbReference type="PANTHER" id="PTHR34239:SF2">
    <property type="entry name" value="TRANSPOSABLE ELEMENT P TRANSPOSASE_THAP9 CONSERVED DOMAIN-CONTAINING PROTEIN"/>
    <property type="match status" value="1"/>
</dbReference>
<dbReference type="EMBL" id="JANEYF010001317">
    <property type="protein sequence ID" value="KAJ8964769.1"/>
    <property type="molecule type" value="Genomic_DNA"/>
</dbReference>
<comment type="caution">
    <text evidence="3">The sequence shown here is derived from an EMBL/GenBank/DDBJ whole genome shotgun (WGS) entry which is preliminary data.</text>
</comment>
<reference evidence="3" key="1">
    <citation type="journal article" date="2023" name="Insect Mol. Biol.">
        <title>Genome sequencing provides insights into the evolution of gene families encoding plant cell wall-degrading enzymes in longhorned beetles.</title>
        <authorList>
            <person name="Shin N.R."/>
            <person name="Okamura Y."/>
            <person name="Kirsch R."/>
            <person name="Pauchet Y."/>
        </authorList>
    </citation>
    <scope>NUCLEOTIDE SEQUENCE</scope>
    <source>
        <strain evidence="3">RBIC_L_NR</strain>
    </source>
</reference>
<organism evidence="3 4">
    <name type="scientific">Rhamnusium bicolor</name>
    <dbReference type="NCBI Taxonomy" id="1586634"/>
    <lineage>
        <taxon>Eukaryota</taxon>
        <taxon>Metazoa</taxon>
        <taxon>Ecdysozoa</taxon>
        <taxon>Arthropoda</taxon>
        <taxon>Hexapoda</taxon>
        <taxon>Insecta</taxon>
        <taxon>Pterygota</taxon>
        <taxon>Neoptera</taxon>
        <taxon>Endopterygota</taxon>
        <taxon>Coleoptera</taxon>
        <taxon>Polyphaga</taxon>
        <taxon>Cucujiformia</taxon>
        <taxon>Chrysomeloidea</taxon>
        <taxon>Cerambycidae</taxon>
        <taxon>Lepturinae</taxon>
        <taxon>Rhagiini</taxon>
        <taxon>Rhamnusium</taxon>
    </lineage>
</organism>
<dbReference type="GO" id="GO:0019079">
    <property type="term" value="P:viral genome replication"/>
    <property type="evidence" value="ECO:0007669"/>
    <property type="project" value="InterPro"/>
</dbReference>
<feature type="domain" description="Parvovirus non-structural protein 1 helicase" evidence="2">
    <location>
        <begin position="617"/>
        <end position="679"/>
    </location>
</feature>
<keyword evidence="4" id="KW-1185">Reference proteome</keyword>
<dbReference type="SUPFAM" id="SSF52540">
    <property type="entry name" value="P-loop containing nucleoside triphosphate hydrolases"/>
    <property type="match status" value="1"/>
</dbReference>